<organism evidence="2 3">
    <name type="scientific">Anopheles culicifacies</name>
    <dbReference type="NCBI Taxonomy" id="139723"/>
    <lineage>
        <taxon>Eukaryota</taxon>
        <taxon>Metazoa</taxon>
        <taxon>Ecdysozoa</taxon>
        <taxon>Arthropoda</taxon>
        <taxon>Hexapoda</taxon>
        <taxon>Insecta</taxon>
        <taxon>Pterygota</taxon>
        <taxon>Neoptera</taxon>
        <taxon>Endopterygota</taxon>
        <taxon>Diptera</taxon>
        <taxon>Nematocera</taxon>
        <taxon>Culicoidea</taxon>
        <taxon>Culicidae</taxon>
        <taxon>Anophelinae</taxon>
        <taxon>Anopheles</taxon>
        <taxon>culicifacies species complex</taxon>
    </lineage>
</organism>
<feature type="compositionally biased region" description="Polar residues" evidence="1">
    <location>
        <begin position="300"/>
        <end position="319"/>
    </location>
</feature>
<feature type="region of interest" description="Disordered" evidence="1">
    <location>
        <begin position="139"/>
        <end position="167"/>
    </location>
</feature>
<reference evidence="3" key="1">
    <citation type="submission" date="2013-09" db="EMBL/GenBank/DDBJ databases">
        <title>The Genome Sequence of Anopheles culicifacies species A.</title>
        <authorList>
            <consortium name="The Broad Institute Genomics Platform"/>
            <person name="Neafsey D.E."/>
            <person name="Besansky N."/>
            <person name="Howell P."/>
            <person name="Walton C."/>
            <person name="Young S.K."/>
            <person name="Zeng Q."/>
            <person name="Gargeya S."/>
            <person name="Fitzgerald M."/>
            <person name="Haas B."/>
            <person name="Abouelleil A."/>
            <person name="Allen A.W."/>
            <person name="Alvarado L."/>
            <person name="Arachchi H.M."/>
            <person name="Berlin A.M."/>
            <person name="Chapman S.B."/>
            <person name="Gainer-Dewar J."/>
            <person name="Goldberg J."/>
            <person name="Griggs A."/>
            <person name="Gujja S."/>
            <person name="Hansen M."/>
            <person name="Howarth C."/>
            <person name="Imamovic A."/>
            <person name="Ireland A."/>
            <person name="Larimer J."/>
            <person name="McCowan C."/>
            <person name="Murphy C."/>
            <person name="Pearson M."/>
            <person name="Poon T.W."/>
            <person name="Priest M."/>
            <person name="Roberts A."/>
            <person name="Saif S."/>
            <person name="Shea T."/>
            <person name="Sisk P."/>
            <person name="Sykes S."/>
            <person name="Wortman J."/>
            <person name="Nusbaum C."/>
            <person name="Birren B."/>
        </authorList>
    </citation>
    <scope>NUCLEOTIDE SEQUENCE [LARGE SCALE GENOMIC DNA]</scope>
    <source>
        <strain evidence="3">A-37</strain>
    </source>
</reference>
<protein>
    <submittedName>
        <fullName evidence="2">Uncharacterized protein</fullName>
    </submittedName>
</protein>
<feature type="compositionally biased region" description="Low complexity" evidence="1">
    <location>
        <begin position="326"/>
        <end position="350"/>
    </location>
</feature>
<feature type="region of interest" description="Disordered" evidence="1">
    <location>
        <begin position="92"/>
        <end position="118"/>
    </location>
</feature>
<feature type="region of interest" description="Disordered" evidence="1">
    <location>
        <begin position="224"/>
        <end position="249"/>
    </location>
</feature>
<feature type="compositionally biased region" description="Low complexity" evidence="1">
    <location>
        <begin position="139"/>
        <end position="155"/>
    </location>
</feature>
<evidence type="ECO:0000313" key="2">
    <source>
        <dbReference type="EnsemblMetazoa" id="ACUA015330-PA"/>
    </source>
</evidence>
<dbReference type="EnsemblMetazoa" id="ACUA015330-RA">
    <property type="protein sequence ID" value="ACUA015330-PA"/>
    <property type="gene ID" value="ACUA015330"/>
</dbReference>
<feature type="region of interest" description="Disordered" evidence="1">
    <location>
        <begin position="272"/>
        <end position="389"/>
    </location>
</feature>
<dbReference type="VEuPathDB" id="VectorBase:ACUA015330"/>
<feature type="compositionally biased region" description="Basic and acidic residues" evidence="1">
    <location>
        <begin position="229"/>
        <end position="249"/>
    </location>
</feature>
<dbReference type="EMBL" id="AXCM01008076">
    <property type="status" value="NOT_ANNOTATED_CDS"/>
    <property type="molecule type" value="Genomic_DNA"/>
</dbReference>
<feature type="compositionally biased region" description="Polar residues" evidence="1">
    <location>
        <begin position="272"/>
        <end position="282"/>
    </location>
</feature>
<evidence type="ECO:0000256" key="1">
    <source>
        <dbReference type="SAM" id="MobiDB-lite"/>
    </source>
</evidence>
<keyword evidence="3" id="KW-1185">Reference proteome</keyword>
<dbReference type="Proteomes" id="UP000075883">
    <property type="component" value="Unassembled WGS sequence"/>
</dbReference>
<accession>A0A182MD16</accession>
<reference evidence="2" key="2">
    <citation type="submission" date="2020-05" db="UniProtKB">
        <authorList>
            <consortium name="EnsemblMetazoa"/>
        </authorList>
    </citation>
    <scope>IDENTIFICATION</scope>
    <source>
        <strain evidence="2">A-37</strain>
    </source>
</reference>
<evidence type="ECO:0000313" key="3">
    <source>
        <dbReference type="Proteomes" id="UP000075883"/>
    </source>
</evidence>
<sequence length="453" mass="48451">MQCIRGVSNGGGAASAVERKILIKTEDSRGVANGDGVSVAQSVERRSGQEGAMEECHLGQVGSVSDDKKLAALPEVRTFVISENQCIVYGARTGGGSEGSRPTAPTTPPSLPSSTLQQLPISHLPPKKTLKLTLGLRGPISPPAATTTTATMAAPRQPSPPPLTLRRTSEEPDRMMARIQIVSKAHQHPCDDGQPLPVQNGVVVGGGGGQGVHVIRDGRFYQPAAAQQQRHEDSRCDVKQEEDRQDTDHVVMLEEGTRGSYRSQQQHTSIIVTNGSRNSPPITHQGRVSPAGSGSVLQHPHTSSSNATTTTILVSNERASSYKPPTQATSTTTTTVSSSKQQHQQQQHSSNNHHQHGHVTSMQPPPPPPPLKMSKGGQGGHEEPSSSMPDLAIADIAKYNLVMSRLNMTMNHTTRCGGVRKRNGRWSIQHREGDGDVVSTYTRHAEVFNNGAH</sequence>
<dbReference type="AlphaFoldDB" id="A0A182MD16"/>
<proteinExistence type="predicted"/>
<name>A0A182MD16_9DIPT</name>